<sequence>MNLRFPGQWFHAVPGLHQNWMRDYDPTLGRYLQADPLGLVDGASVYGYALQNPGRYVDPRGEETIPRPPSSLPGGPYTPNPKGRPGSFLGPKQLAGQRWTCQWVPKGGGGLNSIGYWKVRPPGGAKSSIQRFDRLGNPVTAEQAHPKPPGPRIRLPGPIILVPNTIFNDPAIWGPQCGFCGGNT</sequence>
<dbReference type="InterPro" id="IPR050708">
    <property type="entry name" value="T6SS_VgrG/RHS"/>
</dbReference>
<dbReference type="PANTHER" id="PTHR32305:SF15">
    <property type="entry name" value="PROTEIN RHSA-RELATED"/>
    <property type="match status" value="1"/>
</dbReference>
<dbReference type="OrthoDB" id="7876417at2"/>
<dbReference type="AlphaFoldDB" id="A0A4S4NA64"/>
<feature type="region of interest" description="Disordered" evidence="1">
    <location>
        <begin position="56"/>
        <end position="91"/>
    </location>
</feature>
<keyword evidence="3" id="KW-1185">Reference proteome</keyword>
<evidence type="ECO:0000313" key="2">
    <source>
        <dbReference type="EMBL" id="THH34881.1"/>
    </source>
</evidence>
<name>A0A4S4NA64_9RHOB</name>
<reference evidence="2 3" key="1">
    <citation type="submission" date="2019-04" db="EMBL/GenBank/DDBJ databases">
        <title>Shimia ponticola sp. nov., isolated from seawater.</title>
        <authorList>
            <person name="Kim Y.-O."/>
            <person name="Yoon J.-H."/>
        </authorList>
    </citation>
    <scope>NUCLEOTIDE SEQUENCE [LARGE SCALE GENOMIC DNA]</scope>
    <source>
        <strain evidence="2 3">MYP11</strain>
    </source>
</reference>
<evidence type="ECO:0000256" key="1">
    <source>
        <dbReference type="SAM" id="MobiDB-lite"/>
    </source>
</evidence>
<dbReference type="InterPro" id="IPR022385">
    <property type="entry name" value="Rhs_assc_core"/>
</dbReference>
<comment type="caution">
    <text evidence="2">The sequence shown here is derived from an EMBL/GenBank/DDBJ whole genome shotgun (WGS) entry which is preliminary data.</text>
</comment>
<protein>
    <submittedName>
        <fullName evidence="2">RHS repeat-associated core domain-containing protein</fullName>
    </submittedName>
</protein>
<dbReference type="PANTHER" id="PTHR32305">
    <property type="match status" value="1"/>
</dbReference>
<gene>
    <name evidence="2" type="ORF">E4Z66_17275</name>
</gene>
<proteinExistence type="predicted"/>
<dbReference type="Gene3D" id="2.180.10.10">
    <property type="entry name" value="RHS repeat-associated core"/>
    <property type="match status" value="1"/>
</dbReference>
<accession>A0A4S4NA64</accession>
<feature type="compositionally biased region" description="Pro residues" evidence="1">
    <location>
        <begin position="66"/>
        <end position="79"/>
    </location>
</feature>
<dbReference type="NCBIfam" id="TIGR03696">
    <property type="entry name" value="Rhs_assc_core"/>
    <property type="match status" value="1"/>
</dbReference>
<evidence type="ECO:0000313" key="3">
    <source>
        <dbReference type="Proteomes" id="UP000306602"/>
    </source>
</evidence>
<dbReference type="Proteomes" id="UP000306602">
    <property type="component" value="Unassembled WGS sequence"/>
</dbReference>
<dbReference type="PRINTS" id="PR00394">
    <property type="entry name" value="RHSPROTEIN"/>
</dbReference>
<organism evidence="2 3">
    <name type="scientific">Aliishimia ponticola</name>
    <dbReference type="NCBI Taxonomy" id="2499833"/>
    <lineage>
        <taxon>Bacteria</taxon>
        <taxon>Pseudomonadati</taxon>
        <taxon>Pseudomonadota</taxon>
        <taxon>Alphaproteobacteria</taxon>
        <taxon>Rhodobacterales</taxon>
        <taxon>Paracoccaceae</taxon>
        <taxon>Aliishimia</taxon>
    </lineage>
</organism>
<dbReference type="EMBL" id="SRKY01000005">
    <property type="protein sequence ID" value="THH34881.1"/>
    <property type="molecule type" value="Genomic_DNA"/>
</dbReference>